<dbReference type="AlphaFoldDB" id="A0A0D3JY43"/>
<keyword evidence="3" id="KW-1185">Reference proteome</keyword>
<feature type="compositionally biased region" description="Basic and acidic residues" evidence="1">
    <location>
        <begin position="297"/>
        <end position="322"/>
    </location>
</feature>
<dbReference type="RefSeq" id="XP_005780857.1">
    <property type="nucleotide sequence ID" value="XM_005780800.1"/>
</dbReference>
<proteinExistence type="predicted"/>
<evidence type="ECO:0008006" key="4">
    <source>
        <dbReference type="Google" id="ProtNLM"/>
    </source>
</evidence>
<evidence type="ECO:0000313" key="2">
    <source>
        <dbReference type="EnsemblProtists" id="EOD28428"/>
    </source>
</evidence>
<accession>A0A0D3JY43</accession>
<feature type="compositionally biased region" description="Basic and acidic residues" evidence="1">
    <location>
        <begin position="346"/>
        <end position="355"/>
    </location>
</feature>
<protein>
    <recommendedName>
        <fullName evidence="4">C2 NT-type domain-containing protein</fullName>
    </recommendedName>
</protein>
<organism evidence="2 3">
    <name type="scientific">Emiliania huxleyi (strain CCMP1516)</name>
    <dbReference type="NCBI Taxonomy" id="280463"/>
    <lineage>
        <taxon>Eukaryota</taxon>
        <taxon>Haptista</taxon>
        <taxon>Haptophyta</taxon>
        <taxon>Prymnesiophyceae</taxon>
        <taxon>Isochrysidales</taxon>
        <taxon>Noelaerhabdaceae</taxon>
        <taxon>Emiliania</taxon>
    </lineage>
</organism>
<evidence type="ECO:0000313" key="3">
    <source>
        <dbReference type="Proteomes" id="UP000013827"/>
    </source>
</evidence>
<reference evidence="3" key="1">
    <citation type="journal article" date="2013" name="Nature">
        <title>Pan genome of the phytoplankton Emiliania underpins its global distribution.</title>
        <authorList>
            <person name="Read B.A."/>
            <person name="Kegel J."/>
            <person name="Klute M.J."/>
            <person name="Kuo A."/>
            <person name="Lefebvre S.C."/>
            <person name="Maumus F."/>
            <person name="Mayer C."/>
            <person name="Miller J."/>
            <person name="Monier A."/>
            <person name="Salamov A."/>
            <person name="Young J."/>
            <person name="Aguilar M."/>
            <person name="Claverie J.M."/>
            <person name="Frickenhaus S."/>
            <person name="Gonzalez K."/>
            <person name="Herman E.K."/>
            <person name="Lin Y.C."/>
            <person name="Napier J."/>
            <person name="Ogata H."/>
            <person name="Sarno A.F."/>
            <person name="Shmutz J."/>
            <person name="Schroeder D."/>
            <person name="de Vargas C."/>
            <person name="Verret F."/>
            <person name="von Dassow P."/>
            <person name="Valentin K."/>
            <person name="Van de Peer Y."/>
            <person name="Wheeler G."/>
            <person name="Dacks J.B."/>
            <person name="Delwiche C.F."/>
            <person name="Dyhrman S.T."/>
            <person name="Glockner G."/>
            <person name="John U."/>
            <person name="Richards T."/>
            <person name="Worden A.Z."/>
            <person name="Zhang X."/>
            <person name="Grigoriev I.V."/>
            <person name="Allen A.E."/>
            <person name="Bidle K."/>
            <person name="Borodovsky M."/>
            <person name="Bowler C."/>
            <person name="Brownlee C."/>
            <person name="Cock J.M."/>
            <person name="Elias M."/>
            <person name="Gladyshev V.N."/>
            <person name="Groth M."/>
            <person name="Guda C."/>
            <person name="Hadaegh A."/>
            <person name="Iglesias-Rodriguez M.D."/>
            <person name="Jenkins J."/>
            <person name="Jones B.M."/>
            <person name="Lawson T."/>
            <person name="Leese F."/>
            <person name="Lindquist E."/>
            <person name="Lobanov A."/>
            <person name="Lomsadze A."/>
            <person name="Malik S.B."/>
            <person name="Marsh M.E."/>
            <person name="Mackinder L."/>
            <person name="Mock T."/>
            <person name="Mueller-Roeber B."/>
            <person name="Pagarete A."/>
            <person name="Parker M."/>
            <person name="Probert I."/>
            <person name="Quesneville H."/>
            <person name="Raines C."/>
            <person name="Rensing S.A."/>
            <person name="Riano-Pachon D.M."/>
            <person name="Richier S."/>
            <person name="Rokitta S."/>
            <person name="Shiraiwa Y."/>
            <person name="Soanes D.M."/>
            <person name="van der Giezen M."/>
            <person name="Wahlund T.M."/>
            <person name="Williams B."/>
            <person name="Wilson W."/>
            <person name="Wolfe G."/>
            <person name="Wurch L.L."/>
        </authorList>
    </citation>
    <scope>NUCLEOTIDE SEQUENCE</scope>
</reference>
<feature type="compositionally biased region" description="Low complexity" evidence="1">
    <location>
        <begin position="362"/>
        <end position="373"/>
    </location>
</feature>
<dbReference type="PaxDb" id="2903-EOD28428"/>
<dbReference type="Proteomes" id="UP000013827">
    <property type="component" value="Unassembled WGS sequence"/>
</dbReference>
<sequence>MLNVLAFKAASETRVSGQGAMASCAVDKIAYRVEHQSDLRGITKIEVEVTPWRPFAEIEVSFADDNPHTAEAAPIRVTGTQGAWLIPDDGVSQAGQRFVGETEPASAGATSAKLVFQLEDLHIEGTGAFHFWGEGSLHTVAGISCTVPGGAAPGLRVDVSDGMDYSKEEFVAFYGGTAELAGGHRQPTVEIARLVGSDEDDADEALESRDAEHEAWRRARRRARLADPRASPEPAPLRSYPFSCGCLAGQAVRRGPGAREGESEVSLGISVVSGGQSDAGPGSTASTPPSRSSQEQRSSRLGEQEHADKKRGDKRGDKERLVKALAAESMLRAMAAPPRAKASRPQRCDDPRSDGRPGATLDSPSSDSSSSDSPSDRPLDESYMATRLAQSMAESDVSAPSARPSRSLDLDSAPAAAALSTSMMSLGGRRL</sequence>
<evidence type="ECO:0000256" key="1">
    <source>
        <dbReference type="SAM" id="MobiDB-lite"/>
    </source>
</evidence>
<reference evidence="2" key="2">
    <citation type="submission" date="2024-10" db="UniProtKB">
        <authorList>
            <consortium name="EnsemblProtists"/>
        </authorList>
    </citation>
    <scope>IDENTIFICATION</scope>
</reference>
<dbReference type="GeneID" id="17273974"/>
<feature type="region of interest" description="Disordered" evidence="1">
    <location>
        <begin position="271"/>
        <end position="412"/>
    </location>
</feature>
<dbReference type="KEGG" id="ehx:EMIHUDRAFT_449980"/>
<name>A0A0D3JY43_EMIH1</name>
<dbReference type="HOGENOM" id="CLU_673426_0_0_1"/>
<dbReference type="EnsemblProtists" id="EOD28428">
    <property type="protein sequence ID" value="EOD28428"/>
    <property type="gene ID" value="EMIHUDRAFT_449980"/>
</dbReference>